<dbReference type="EMBL" id="MU003498">
    <property type="protein sequence ID" value="KAF2474190.1"/>
    <property type="molecule type" value="Genomic_DNA"/>
</dbReference>
<protein>
    <submittedName>
        <fullName evidence="1">Uncharacterized protein</fullName>
    </submittedName>
</protein>
<organism evidence="1 2">
    <name type="scientific">Lindgomyces ingoldianus</name>
    <dbReference type="NCBI Taxonomy" id="673940"/>
    <lineage>
        <taxon>Eukaryota</taxon>
        <taxon>Fungi</taxon>
        <taxon>Dikarya</taxon>
        <taxon>Ascomycota</taxon>
        <taxon>Pezizomycotina</taxon>
        <taxon>Dothideomycetes</taxon>
        <taxon>Pleosporomycetidae</taxon>
        <taxon>Pleosporales</taxon>
        <taxon>Lindgomycetaceae</taxon>
        <taxon>Lindgomyces</taxon>
    </lineage>
</organism>
<accession>A0ACB6R5X6</accession>
<reference evidence="1" key="1">
    <citation type="journal article" date="2020" name="Stud. Mycol.">
        <title>101 Dothideomycetes genomes: a test case for predicting lifestyles and emergence of pathogens.</title>
        <authorList>
            <person name="Haridas S."/>
            <person name="Albert R."/>
            <person name="Binder M."/>
            <person name="Bloem J."/>
            <person name="Labutti K."/>
            <person name="Salamov A."/>
            <person name="Andreopoulos B."/>
            <person name="Baker S."/>
            <person name="Barry K."/>
            <person name="Bills G."/>
            <person name="Bluhm B."/>
            <person name="Cannon C."/>
            <person name="Castanera R."/>
            <person name="Culley D."/>
            <person name="Daum C."/>
            <person name="Ezra D."/>
            <person name="Gonzalez J."/>
            <person name="Henrissat B."/>
            <person name="Kuo A."/>
            <person name="Liang C."/>
            <person name="Lipzen A."/>
            <person name="Lutzoni F."/>
            <person name="Magnuson J."/>
            <person name="Mondo S."/>
            <person name="Nolan M."/>
            <person name="Ohm R."/>
            <person name="Pangilinan J."/>
            <person name="Park H.-J."/>
            <person name="Ramirez L."/>
            <person name="Alfaro M."/>
            <person name="Sun H."/>
            <person name="Tritt A."/>
            <person name="Yoshinaga Y."/>
            <person name="Zwiers L.-H."/>
            <person name="Turgeon B."/>
            <person name="Goodwin S."/>
            <person name="Spatafora J."/>
            <person name="Crous P."/>
            <person name="Grigoriev I."/>
        </authorList>
    </citation>
    <scope>NUCLEOTIDE SEQUENCE</scope>
    <source>
        <strain evidence="1">ATCC 200398</strain>
    </source>
</reference>
<sequence length="173" mass="19494">MADSKCWLPHPNLYEHNVITYTNAVISKPLASPKWLTSLPLLLEANSGTLERGIWQGANPAAHTTAHALSCVFWVVYPPLVNQSQIGVLANMWESDEQKYAVTSLVLSSVGGKVTLKLPWFFLVQLIEDRAIQLIHFFCMPEARVTILLDNAAQYRDALTFTFLQLFQSVYEQ</sequence>
<evidence type="ECO:0000313" key="1">
    <source>
        <dbReference type="EMBL" id="KAF2474190.1"/>
    </source>
</evidence>
<evidence type="ECO:0000313" key="2">
    <source>
        <dbReference type="Proteomes" id="UP000799755"/>
    </source>
</evidence>
<gene>
    <name evidence="1" type="ORF">BDR25DRAFT_351722</name>
</gene>
<keyword evidence="2" id="KW-1185">Reference proteome</keyword>
<proteinExistence type="predicted"/>
<name>A0ACB6R5X6_9PLEO</name>
<dbReference type="Proteomes" id="UP000799755">
    <property type="component" value="Unassembled WGS sequence"/>
</dbReference>
<comment type="caution">
    <text evidence="1">The sequence shown here is derived from an EMBL/GenBank/DDBJ whole genome shotgun (WGS) entry which is preliminary data.</text>
</comment>